<dbReference type="PANTHER" id="PTHR22642">
    <property type="entry name" value="IMIDAZOLONEPROPIONASE"/>
    <property type="match status" value="1"/>
</dbReference>
<dbReference type="SUPFAM" id="SSF51338">
    <property type="entry name" value="Composite domain of metallo-dependent hydrolases"/>
    <property type="match status" value="1"/>
</dbReference>
<sequence length="522" mass="55605">MPGSDRLTHALSPDESGGDTLSDVDPTPAGTVPDPDPVVLRAARWEGRLVDVSVRAGRIDAIAPHVPGARHDAPGVDLGGRTVLPGLWDNHVHFDQWAAARRRLDLAAAGSAREAAAMVAARLAAEPPGRGELLVGYGFRDALWPDHPHRDLLDAVAPAVPIVLVSGDLHCCWVNGAAAERYGLADHPSGLIREQEWHPIMQDVRQAQARDLQRWTDDAARAAAARGVVGVVDFEAPWQLDTWAARIAGGCDVLRVVASVWPECLHDPIERGLRTGDVVPGTGGLLTMGPLKIVTDGSLNTRTAYCHDPYPGLAGTAHPCGMLLVPPDELVPLLERADRAGLEVAVHAIGDHANTLALDAFAATGARGRIEHAQLLTEPDVARFAALGLTASVQPRHAVDDRDVADRYWADRTDRAFPYRRLRDAGVPLALGSDAPVAPLDPWVGIAAAVHRSADDRAPWHPEQHITLEDALAASAGPDGPLRPGRRADLLVLDTDLPTDPAELEELPVAATMLAGRWTVAL</sequence>
<dbReference type="Gene3D" id="2.30.40.10">
    <property type="entry name" value="Urease, subunit C, domain 1"/>
    <property type="match status" value="1"/>
</dbReference>
<feature type="domain" description="Amidohydrolase 3" evidence="2">
    <location>
        <begin position="76"/>
        <end position="518"/>
    </location>
</feature>
<dbReference type="InterPro" id="IPR013108">
    <property type="entry name" value="Amidohydro_3"/>
</dbReference>
<comment type="caution">
    <text evidence="3">The sequence shown here is derived from an EMBL/GenBank/DDBJ whole genome shotgun (WGS) entry which is preliminary data.</text>
</comment>
<organism evidence="3 4">
    <name type="scientific">Pseudonocardia kunmingensis</name>
    <dbReference type="NCBI Taxonomy" id="630975"/>
    <lineage>
        <taxon>Bacteria</taxon>
        <taxon>Bacillati</taxon>
        <taxon>Actinomycetota</taxon>
        <taxon>Actinomycetes</taxon>
        <taxon>Pseudonocardiales</taxon>
        <taxon>Pseudonocardiaceae</taxon>
        <taxon>Pseudonocardia</taxon>
    </lineage>
</organism>
<gene>
    <name evidence="3" type="ORF">FB558_4326</name>
</gene>
<proteinExistence type="predicted"/>
<evidence type="ECO:0000313" key="3">
    <source>
        <dbReference type="EMBL" id="TQM11756.1"/>
    </source>
</evidence>
<protein>
    <recommendedName>
        <fullName evidence="2">Amidohydrolase 3 domain-containing protein</fullName>
    </recommendedName>
</protein>
<dbReference type="Gene3D" id="3.20.20.140">
    <property type="entry name" value="Metal-dependent hydrolases"/>
    <property type="match status" value="1"/>
</dbReference>
<accession>A0A543DQZ6</accession>
<evidence type="ECO:0000259" key="2">
    <source>
        <dbReference type="Pfam" id="PF07969"/>
    </source>
</evidence>
<dbReference type="Pfam" id="PF07969">
    <property type="entry name" value="Amidohydro_3"/>
    <property type="match status" value="1"/>
</dbReference>
<dbReference type="Gene3D" id="3.10.310.70">
    <property type="match status" value="1"/>
</dbReference>
<keyword evidence="4" id="KW-1185">Reference proteome</keyword>
<name>A0A543DQZ6_9PSEU</name>
<reference evidence="3 4" key="1">
    <citation type="submission" date="2019-06" db="EMBL/GenBank/DDBJ databases">
        <title>Sequencing the genomes of 1000 actinobacteria strains.</title>
        <authorList>
            <person name="Klenk H.-P."/>
        </authorList>
    </citation>
    <scope>NUCLEOTIDE SEQUENCE [LARGE SCALE GENOMIC DNA]</scope>
    <source>
        <strain evidence="3 4">DSM 45301</strain>
    </source>
</reference>
<dbReference type="Proteomes" id="UP000315677">
    <property type="component" value="Unassembled WGS sequence"/>
</dbReference>
<evidence type="ECO:0000313" key="4">
    <source>
        <dbReference type="Proteomes" id="UP000315677"/>
    </source>
</evidence>
<dbReference type="PANTHER" id="PTHR22642:SF2">
    <property type="entry name" value="PROTEIN LONG AFTER FAR-RED 3"/>
    <property type="match status" value="1"/>
</dbReference>
<dbReference type="GO" id="GO:0016810">
    <property type="term" value="F:hydrolase activity, acting on carbon-nitrogen (but not peptide) bonds"/>
    <property type="evidence" value="ECO:0007669"/>
    <property type="project" value="InterPro"/>
</dbReference>
<dbReference type="SUPFAM" id="SSF51556">
    <property type="entry name" value="Metallo-dependent hydrolases"/>
    <property type="match status" value="1"/>
</dbReference>
<dbReference type="AlphaFoldDB" id="A0A543DQZ6"/>
<dbReference type="EMBL" id="VFPA01000002">
    <property type="protein sequence ID" value="TQM11756.1"/>
    <property type="molecule type" value="Genomic_DNA"/>
</dbReference>
<feature type="region of interest" description="Disordered" evidence="1">
    <location>
        <begin position="1"/>
        <end position="36"/>
    </location>
</feature>
<dbReference type="OrthoDB" id="3173428at2"/>
<dbReference type="InterPro" id="IPR032466">
    <property type="entry name" value="Metal_Hydrolase"/>
</dbReference>
<dbReference type="InterPro" id="IPR011059">
    <property type="entry name" value="Metal-dep_hydrolase_composite"/>
</dbReference>
<evidence type="ECO:0000256" key="1">
    <source>
        <dbReference type="SAM" id="MobiDB-lite"/>
    </source>
</evidence>